<dbReference type="GO" id="GO:0004497">
    <property type="term" value="F:monooxygenase activity"/>
    <property type="evidence" value="ECO:0007669"/>
    <property type="project" value="InterPro"/>
</dbReference>
<dbReference type="EMBL" id="ABCS01000039">
    <property type="protein sequence ID" value="EDM77854.1"/>
    <property type="molecule type" value="Genomic_DNA"/>
</dbReference>
<evidence type="ECO:0000313" key="1">
    <source>
        <dbReference type="EMBL" id="EDM77854.1"/>
    </source>
</evidence>
<dbReference type="SUPFAM" id="SSF48264">
    <property type="entry name" value="Cytochrome P450"/>
    <property type="match status" value="1"/>
</dbReference>
<evidence type="ECO:0008006" key="3">
    <source>
        <dbReference type="Google" id="ProtNLM"/>
    </source>
</evidence>
<dbReference type="AlphaFoldDB" id="A6G8E4"/>
<dbReference type="STRING" id="391625.PPSIR1_01467"/>
<name>A6G8E4_9BACT</name>
<keyword evidence="2" id="KW-1185">Reference proteome</keyword>
<dbReference type="InterPro" id="IPR036396">
    <property type="entry name" value="Cyt_P450_sf"/>
</dbReference>
<sequence>MGPHTCLGAHLARLETRSALATSLRRCPGLALVDEGFEWSPSIFHVPERLRLRI</sequence>
<reference evidence="1 2" key="1">
    <citation type="submission" date="2007-06" db="EMBL/GenBank/DDBJ databases">
        <authorList>
            <person name="Shimkets L."/>
            <person name="Ferriera S."/>
            <person name="Johnson J."/>
            <person name="Kravitz S."/>
            <person name="Beeson K."/>
            <person name="Sutton G."/>
            <person name="Rogers Y.-H."/>
            <person name="Friedman R."/>
            <person name="Frazier M."/>
            <person name="Venter J.C."/>
        </authorList>
    </citation>
    <scope>NUCLEOTIDE SEQUENCE [LARGE SCALE GENOMIC DNA]</scope>
    <source>
        <strain evidence="1 2">SIR-1</strain>
    </source>
</reference>
<protein>
    <recommendedName>
        <fullName evidence="3">Cytochrome P450</fullName>
    </recommendedName>
</protein>
<dbReference type="Proteomes" id="UP000005801">
    <property type="component" value="Unassembled WGS sequence"/>
</dbReference>
<dbReference type="RefSeq" id="WP_006972989.1">
    <property type="nucleotide sequence ID" value="NZ_ABCS01000039.1"/>
</dbReference>
<gene>
    <name evidence="1" type="ORF">PPSIR1_01467</name>
</gene>
<dbReference type="Gene3D" id="1.10.630.10">
    <property type="entry name" value="Cytochrome P450"/>
    <property type="match status" value="1"/>
</dbReference>
<organism evidence="1 2">
    <name type="scientific">Plesiocystis pacifica SIR-1</name>
    <dbReference type="NCBI Taxonomy" id="391625"/>
    <lineage>
        <taxon>Bacteria</taxon>
        <taxon>Pseudomonadati</taxon>
        <taxon>Myxococcota</taxon>
        <taxon>Polyangia</taxon>
        <taxon>Nannocystales</taxon>
        <taxon>Nannocystaceae</taxon>
        <taxon>Plesiocystis</taxon>
    </lineage>
</organism>
<proteinExistence type="predicted"/>
<accession>A6G8E4</accession>
<dbReference type="GO" id="GO:0005506">
    <property type="term" value="F:iron ion binding"/>
    <property type="evidence" value="ECO:0007669"/>
    <property type="project" value="InterPro"/>
</dbReference>
<dbReference type="GO" id="GO:0020037">
    <property type="term" value="F:heme binding"/>
    <property type="evidence" value="ECO:0007669"/>
    <property type="project" value="InterPro"/>
</dbReference>
<comment type="caution">
    <text evidence="1">The sequence shown here is derived from an EMBL/GenBank/DDBJ whole genome shotgun (WGS) entry which is preliminary data.</text>
</comment>
<dbReference type="GO" id="GO:0016705">
    <property type="term" value="F:oxidoreductase activity, acting on paired donors, with incorporation or reduction of molecular oxygen"/>
    <property type="evidence" value="ECO:0007669"/>
    <property type="project" value="InterPro"/>
</dbReference>
<evidence type="ECO:0000313" key="2">
    <source>
        <dbReference type="Proteomes" id="UP000005801"/>
    </source>
</evidence>